<keyword evidence="4" id="KW-1185">Reference proteome</keyword>
<dbReference type="InterPro" id="IPR027016">
    <property type="entry name" value="UCP029811"/>
</dbReference>
<feature type="chain" id="PRO_5014989128" evidence="1">
    <location>
        <begin position="24"/>
        <end position="195"/>
    </location>
</feature>
<dbReference type="SUPFAM" id="SSF101874">
    <property type="entry name" value="YceI-like"/>
    <property type="match status" value="1"/>
</dbReference>
<organism evidence="3 4">
    <name type="scientific">Pseudohalioglobus lutimaris</name>
    <dbReference type="NCBI Taxonomy" id="1737061"/>
    <lineage>
        <taxon>Bacteria</taxon>
        <taxon>Pseudomonadati</taxon>
        <taxon>Pseudomonadota</taxon>
        <taxon>Gammaproteobacteria</taxon>
        <taxon>Cellvibrionales</taxon>
        <taxon>Halieaceae</taxon>
        <taxon>Pseudohalioglobus</taxon>
    </lineage>
</organism>
<dbReference type="Proteomes" id="UP000235005">
    <property type="component" value="Unassembled WGS sequence"/>
</dbReference>
<dbReference type="OrthoDB" id="9793816at2"/>
<gene>
    <name evidence="3" type="ORF">C0039_01380</name>
</gene>
<dbReference type="RefSeq" id="WP_101517041.1">
    <property type="nucleotide sequence ID" value="NZ_PKUS01000001.1"/>
</dbReference>
<accession>A0A2N5X8J5</accession>
<feature type="domain" description="Lipid/polyisoprenoid-binding YceI-like" evidence="2">
    <location>
        <begin position="24"/>
        <end position="192"/>
    </location>
</feature>
<reference evidence="3 4" key="1">
    <citation type="submission" date="2018-01" db="EMBL/GenBank/DDBJ databases">
        <title>The draft genome sequence of Halioglobus lutimaris HF004.</title>
        <authorList>
            <person name="Du Z.-J."/>
            <person name="Shi M.-J."/>
        </authorList>
    </citation>
    <scope>NUCLEOTIDE SEQUENCE [LARGE SCALE GENOMIC DNA]</scope>
    <source>
        <strain evidence="3 4">HF004</strain>
    </source>
</reference>
<dbReference type="AlphaFoldDB" id="A0A2N5X8J5"/>
<proteinExistence type="predicted"/>
<dbReference type="Pfam" id="PF04264">
    <property type="entry name" value="YceI"/>
    <property type="match status" value="1"/>
</dbReference>
<dbReference type="Gene3D" id="2.40.128.110">
    <property type="entry name" value="Lipid/polyisoprenoid-binding, YceI-like"/>
    <property type="match status" value="1"/>
</dbReference>
<dbReference type="SMART" id="SM00867">
    <property type="entry name" value="YceI"/>
    <property type="match status" value="1"/>
</dbReference>
<comment type="caution">
    <text evidence="3">The sequence shown here is derived from an EMBL/GenBank/DDBJ whole genome shotgun (WGS) entry which is preliminary data.</text>
</comment>
<evidence type="ECO:0000313" key="4">
    <source>
        <dbReference type="Proteomes" id="UP000235005"/>
    </source>
</evidence>
<evidence type="ECO:0000256" key="1">
    <source>
        <dbReference type="SAM" id="SignalP"/>
    </source>
</evidence>
<dbReference type="InterPro" id="IPR007372">
    <property type="entry name" value="Lipid/polyisoprenoid-bd_YceI"/>
</dbReference>
<evidence type="ECO:0000259" key="2">
    <source>
        <dbReference type="SMART" id="SM00867"/>
    </source>
</evidence>
<keyword evidence="1" id="KW-0732">Signal</keyword>
<dbReference type="PIRSF" id="PIRSF029811">
    <property type="entry name" value="UCP029811"/>
    <property type="match status" value="1"/>
</dbReference>
<dbReference type="EMBL" id="PKUS01000001">
    <property type="protein sequence ID" value="PLW70811.1"/>
    <property type="molecule type" value="Genomic_DNA"/>
</dbReference>
<name>A0A2N5X8J5_9GAMM</name>
<evidence type="ECO:0000313" key="3">
    <source>
        <dbReference type="EMBL" id="PLW70811.1"/>
    </source>
</evidence>
<feature type="signal peptide" evidence="1">
    <location>
        <begin position="1"/>
        <end position="23"/>
    </location>
</feature>
<protein>
    <submittedName>
        <fullName evidence="3">YceI family protein</fullName>
    </submittedName>
</protein>
<sequence length="195" mass="20773">MSMRQVMMGFFLTTALIATHASAQWELNDSGSTINFISVKNSTIAEMHSFPSLVGYIGEEGHVQVTVNLDSVETLIPIRNERMRAMLFNTAEFPAANVSARLDPAVLAEAALGGTVSTEVPVSLSLHGVEQKVIVPLLVFSDSGNLRVVSARPVLLRAGDFGLVAGVEALRNVAGLAAISTAVPVTINLQFQRVK</sequence>
<dbReference type="InterPro" id="IPR036761">
    <property type="entry name" value="TTHA0802/YceI-like_sf"/>
</dbReference>